<organism evidence="1 2">
    <name type="scientific">Streptomyces dubilierae</name>
    <dbReference type="NCBI Taxonomy" id="3075533"/>
    <lineage>
        <taxon>Bacteria</taxon>
        <taxon>Bacillati</taxon>
        <taxon>Actinomycetota</taxon>
        <taxon>Actinomycetes</taxon>
        <taxon>Kitasatosporales</taxon>
        <taxon>Streptomycetaceae</taxon>
        <taxon>Streptomyces</taxon>
    </lineage>
</organism>
<evidence type="ECO:0000313" key="2">
    <source>
        <dbReference type="Proteomes" id="UP001183586"/>
    </source>
</evidence>
<evidence type="ECO:0000313" key="1">
    <source>
        <dbReference type="EMBL" id="MDT0387877.1"/>
    </source>
</evidence>
<dbReference type="RefSeq" id="WP_311680845.1">
    <property type="nucleotide sequence ID" value="NZ_JAVREU010000003.1"/>
</dbReference>
<name>A0ABU2P7S1_9ACTN</name>
<sequence>MTPADLNDWASAGSLGLSAIALVALAVAFADAEPADFDPRPAVRRAIESGRLDPALIAVVNARHAARNTAGRVRRAPRDAAITAAALLMLLAPASPESAR</sequence>
<accession>A0ABU2P7S1</accession>
<reference evidence="2" key="1">
    <citation type="submission" date="2023-07" db="EMBL/GenBank/DDBJ databases">
        <title>30 novel species of actinomycetes from the DSMZ collection.</title>
        <authorList>
            <person name="Nouioui I."/>
        </authorList>
    </citation>
    <scope>NUCLEOTIDE SEQUENCE [LARGE SCALE GENOMIC DNA]</scope>
    <source>
        <strain evidence="2">DSM 41921</strain>
    </source>
</reference>
<gene>
    <name evidence="1" type="ORF">RM641_10605</name>
</gene>
<comment type="caution">
    <text evidence="1">The sequence shown here is derived from an EMBL/GenBank/DDBJ whole genome shotgun (WGS) entry which is preliminary data.</text>
</comment>
<dbReference type="Proteomes" id="UP001183586">
    <property type="component" value="Unassembled WGS sequence"/>
</dbReference>
<proteinExistence type="predicted"/>
<protein>
    <submittedName>
        <fullName evidence="1">Uncharacterized protein</fullName>
    </submittedName>
</protein>
<keyword evidence="2" id="KW-1185">Reference proteome</keyword>
<dbReference type="EMBL" id="JAVREU010000003">
    <property type="protein sequence ID" value="MDT0387877.1"/>
    <property type="molecule type" value="Genomic_DNA"/>
</dbReference>